<dbReference type="Proteomes" id="UP000054097">
    <property type="component" value="Unassembled WGS sequence"/>
</dbReference>
<evidence type="ECO:0000313" key="1">
    <source>
        <dbReference type="EMBL" id="KIM33909.1"/>
    </source>
</evidence>
<evidence type="ECO:0000313" key="2">
    <source>
        <dbReference type="Proteomes" id="UP000054097"/>
    </source>
</evidence>
<gene>
    <name evidence="1" type="ORF">M408DRAFT_325480</name>
</gene>
<dbReference type="AlphaFoldDB" id="A0A0C3BP78"/>
<keyword evidence="2" id="KW-1185">Reference proteome</keyword>
<organism evidence="1 2">
    <name type="scientific">Serendipita vermifera MAFF 305830</name>
    <dbReference type="NCBI Taxonomy" id="933852"/>
    <lineage>
        <taxon>Eukaryota</taxon>
        <taxon>Fungi</taxon>
        <taxon>Dikarya</taxon>
        <taxon>Basidiomycota</taxon>
        <taxon>Agaricomycotina</taxon>
        <taxon>Agaricomycetes</taxon>
        <taxon>Sebacinales</taxon>
        <taxon>Serendipitaceae</taxon>
        <taxon>Serendipita</taxon>
    </lineage>
</organism>
<reference evidence="1 2" key="1">
    <citation type="submission" date="2014-04" db="EMBL/GenBank/DDBJ databases">
        <authorList>
            <consortium name="DOE Joint Genome Institute"/>
            <person name="Kuo A."/>
            <person name="Zuccaro A."/>
            <person name="Kohler A."/>
            <person name="Nagy L.G."/>
            <person name="Floudas D."/>
            <person name="Copeland A."/>
            <person name="Barry K.W."/>
            <person name="Cichocki N."/>
            <person name="Veneault-Fourrey C."/>
            <person name="LaButti K."/>
            <person name="Lindquist E.A."/>
            <person name="Lipzen A."/>
            <person name="Lundell T."/>
            <person name="Morin E."/>
            <person name="Murat C."/>
            <person name="Sun H."/>
            <person name="Tunlid A."/>
            <person name="Henrissat B."/>
            <person name="Grigoriev I.V."/>
            <person name="Hibbett D.S."/>
            <person name="Martin F."/>
            <person name="Nordberg H.P."/>
            <person name="Cantor M.N."/>
            <person name="Hua S.X."/>
        </authorList>
    </citation>
    <scope>NUCLEOTIDE SEQUENCE [LARGE SCALE GENOMIC DNA]</scope>
    <source>
        <strain evidence="1 2">MAFF 305830</strain>
    </source>
</reference>
<dbReference type="OrthoDB" id="3258311at2759"/>
<proteinExistence type="predicted"/>
<dbReference type="STRING" id="933852.A0A0C3BP78"/>
<name>A0A0C3BP78_SERVB</name>
<sequence>MESSDEDELGWWPSFPYLVLYEEKEARGKQRENSAKRNGEKISDWTRAWRDYRNRRFYESIIGFHEGSLDLSGRHEERYTRLKTAWDGYLSDFQEVEKIATPVYTETHLGELTFRDVEYTFSDATLWEIFAQKWHISPTFGTSVFSYTDQVRETLKKRPNPKIQSLCLHHLPVELIQQVYVEATQANGRILSSTSRYMRSLALPYIFGERRLEFGPGYQWYKTLPGPETRTQENVFEALQTLARNGRDSYIGTVEYILSRPDLVRSLTSLSLLNLWSGTRHFANTIADGFSPVILEADFFLPIRQHNLRILQATIHLTSLRVLGLDIDCDFVRATTSLPSLLTIEFTLCSLVSELQVSALDPSFPKHEQVLNLSISFKEGDIDQGGMSINTEAWYLLPLFPNVKTLFVRALVSRLGVTLPREELWHAINPFRTLERFAIEELVGWEVQMLGRWIQNASGIEQQQLMMTHFKLQSKGSFDRIDTAVLANALGQAPKLEVCVFEGIACQTATVELIHIISHALPNIIGLTLIVNDQWRNLRPGPRAWPSPMWSYGPQLSPFTRLQYFGWNNRFEYEYTPAQMIFLEDGYPEETFEGSEREHYVDRMAFLWDFERTGAVFGTHCPSLKYVAVTYGGSLGGPVCLIRRDENAHMIVESDDTVPGALIPDGRKWNPGLLSHGWPRILVHSH</sequence>
<dbReference type="HOGENOM" id="CLU_024464_0_0_1"/>
<reference evidence="2" key="2">
    <citation type="submission" date="2015-01" db="EMBL/GenBank/DDBJ databases">
        <title>Evolutionary Origins and Diversification of the Mycorrhizal Mutualists.</title>
        <authorList>
            <consortium name="DOE Joint Genome Institute"/>
            <consortium name="Mycorrhizal Genomics Consortium"/>
            <person name="Kohler A."/>
            <person name="Kuo A."/>
            <person name="Nagy L.G."/>
            <person name="Floudas D."/>
            <person name="Copeland A."/>
            <person name="Barry K.W."/>
            <person name="Cichocki N."/>
            <person name="Veneault-Fourrey C."/>
            <person name="LaButti K."/>
            <person name="Lindquist E.A."/>
            <person name="Lipzen A."/>
            <person name="Lundell T."/>
            <person name="Morin E."/>
            <person name="Murat C."/>
            <person name="Riley R."/>
            <person name="Ohm R."/>
            <person name="Sun H."/>
            <person name="Tunlid A."/>
            <person name="Henrissat B."/>
            <person name="Grigoriev I.V."/>
            <person name="Hibbett D.S."/>
            <person name="Martin F."/>
        </authorList>
    </citation>
    <scope>NUCLEOTIDE SEQUENCE [LARGE SCALE GENOMIC DNA]</scope>
    <source>
        <strain evidence="2">MAFF 305830</strain>
    </source>
</reference>
<protein>
    <submittedName>
        <fullName evidence="1">Uncharacterized protein</fullName>
    </submittedName>
</protein>
<accession>A0A0C3BP78</accession>
<dbReference type="EMBL" id="KN824277">
    <property type="protein sequence ID" value="KIM33909.1"/>
    <property type="molecule type" value="Genomic_DNA"/>
</dbReference>